<dbReference type="Pfam" id="PF11452">
    <property type="entry name" value="DUF3000"/>
    <property type="match status" value="1"/>
</dbReference>
<reference evidence="2" key="1">
    <citation type="submission" date="2020-05" db="EMBL/GenBank/DDBJ databases">
        <authorList>
            <person name="Chiriac C."/>
            <person name="Salcher M."/>
            <person name="Ghai R."/>
            <person name="Kavagutti S V."/>
        </authorList>
    </citation>
    <scope>NUCLEOTIDE SEQUENCE</scope>
</reference>
<organism evidence="2">
    <name type="scientific">freshwater metagenome</name>
    <dbReference type="NCBI Taxonomy" id="449393"/>
    <lineage>
        <taxon>unclassified sequences</taxon>
        <taxon>metagenomes</taxon>
        <taxon>ecological metagenomes</taxon>
    </lineage>
</organism>
<gene>
    <name evidence="1" type="ORF">UFOPK1410_00175</name>
    <name evidence="2" type="ORF">UFOPK1855_00488</name>
</gene>
<proteinExistence type="predicted"/>
<evidence type="ECO:0000313" key="2">
    <source>
        <dbReference type="EMBL" id="CAB4612269.1"/>
    </source>
</evidence>
<protein>
    <submittedName>
        <fullName evidence="2">Unannotated protein</fullName>
    </submittedName>
</protein>
<evidence type="ECO:0000313" key="1">
    <source>
        <dbReference type="EMBL" id="CAB4532163.1"/>
    </source>
</evidence>
<dbReference type="AlphaFoldDB" id="A0A6J6HK56"/>
<dbReference type="InterPro" id="IPR021555">
    <property type="entry name" value="DUF3000"/>
</dbReference>
<dbReference type="EMBL" id="CAEZSH010000010">
    <property type="protein sequence ID" value="CAB4532163.1"/>
    <property type="molecule type" value="Genomic_DNA"/>
</dbReference>
<accession>A0A6J6HK56</accession>
<dbReference type="EMBL" id="CAEZUW010000061">
    <property type="protein sequence ID" value="CAB4612269.1"/>
    <property type="molecule type" value="Genomic_DNA"/>
</dbReference>
<name>A0A6J6HK56_9ZZZZ</name>
<sequence length="183" mass="20085">MAPEFALALRSILDCNVRNELEVKEIEAPANLAKHAVAFSCDVRADSVHERIDLGTGRLVLLWDEEPQESWGSRFRVIAFAKSPLETEIGADEYSSGMAWSWLVTALDANQATYNSEAGTSTRVISTGFGALSNQSPHAELELRASWSPLDTNLAAHMHAWQSLICMMSGLPLQNEDVGRLNV</sequence>